<evidence type="ECO:0000313" key="2">
    <source>
        <dbReference type="EMBL" id="KHN75822.1"/>
    </source>
</evidence>
<reference evidence="2 3" key="1">
    <citation type="submission" date="2014-11" db="EMBL/GenBank/DDBJ databases">
        <title>Genetic blueprint of the zoonotic pathogen Toxocara canis.</title>
        <authorList>
            <person name="Zhu X.-Q."/>
            <person name="Korhonen P.K."/>
            <person name="Cai H."/>
            <person name="Young N.D."/>
            <person name="Nejsum P."/>
            <person name="von Samson-Himmelstjerna G."/>
            <person name="Boag P.R."/>
            <person name="Tan P."/>
            <person name="Li Q."/>
            <person name="Min J."/>
            <person name="Yang Y."/>
            <person name="Wang X."/>
            <person name="Fang X."/>
            <person name="Hall R.S."/>
            <person name="Hofmann A."/>
            <person name="Sternberg P.W."/>
            <person name="Jex A.R."/>
            <person name="Gasser R.B."/>
        </authorList>
    </citation>
    <scope>NUCLEOTIDE SEQUENCE [LARGE SCALE GENOMIC DNA]</scope>
    <source>
        <strain evidence="2">PN_DK_2014</strain>
    </source>
</reference>
<organism evidence="2 3">
    <name type="scientific">Toxocara canis</name>
    <name type="common">Canine roundworm</name>
    <dbReference type="NCBI Taxonomy" id="6265"/>
    <lineage>
        <taxon>Eukaryota</taxon>
        <taxon>Metazoa</taxon>
        <taxon>Ecdysozoa</taxon>
        <taxon>Nematoda</taxon>
        <taxon>Chromadorea</taxon>
        <taxon>Rhabditida</taxon>
        <taxon>Spirurina</taxon>
        <taxon>Ascaridomorpha</taxon>
        <taxon>Ascaridoidea</taxon>
        <taxon>Toxocaridae</taxon>
        <taxon>Toxocara</taxon>
    </lineage>
</organism>
<sequence>MFNVHIKESRLSHTTTPSTIHFTMSFSSISATLLLALAISPVNSQYYALSPYRYAYPYYGGLYSGIYGAYSPLYGYLRYGSLGYGGLGTYLYGGYPGLYLGLYPYPRLYGYGIYPTAASASAAEDVSADSADTAAAPEEVTTGAAEDMSADSADTTTAPDVVTTGAAEDMSADSADTTTAPDVVTTGAVEAVRHLLHPEHYLSYR</sequence>
<feature type="region of interest" description="Disordered" evidence="1">
    <location>
        <begin position="130"/>
        <end position="159"/>
    </location>
</feature>
<protein>
    <submittedName>
        <fullName evidence="2">Uncharacterized protein</fullName>
    </submittedName>
</protein>
<evidence type="ECO:0000313" key="3">
    <source>
        <dbReference type="Proteomes" id="UP000031036"/>
    </source>
</evidence>
<gene>
    <name evidence="2" type="ORF">Tcan_15811</name>
</gene>
<proteinExistence type="predicted"/>
<evidence type="ECO:0000256" key="1">
    <source>
        <dbReference type="SAM" id="MobiDB-lite"/>
    </source>
</evidence>
<dbReference type="EMBL" id="JPKZ01002612">
    <property type="protein sequence ID" value="KHN75822.1"/>
    <property type="molecule type" value="Genomic_DNA"/>
</dbReference>
<dbReference type="AlphaFoldDB" id="A0A0B2V301"/>
<comment type="caution">
    <text evidence="2">The sequence shown here is derived from an EMBL/GenBank/DDBJ whole genome shotgun (WGS) entry which is preliminary data.</text>
</comment>
<name>A0A0B2V301_TOXCA</name>
<feature type="compositionally biased region" description="Low complexity" evidence="1">
    <location>
        <begin position="143"/>
        <end position="159"/>
    </location>
</feature>
<dbReference type="Proteomes" id="UP000031036">
    <property type="component" value="Unassembled WGS sequence"/>
</dbReference>
<keyword evidence="3" id="KW-1185">Reference proteome</keyword>
<accession>A0A0B2V301</accession>